<gene>
    <name evidence="3" type="ORF">Pla163_27140</name>
</gene>
<organism evidence="3 4">
    <name type="scientific">Rohdeia mirabilis</name>
    <dbReference type="NCBI Taxonomy" id="2528008"/>
    <lineage>
        <taxon>Bacteria</taxon>
        <taxon>Pseudomonadati</taxon>
        <taxon>Planctomycetota</taxon>
        <taxon>Planctomycetia</taxon>
        <taxon>Planctomycetia incertae sedis</taxon>
        <taxon>Rohdeia</taxon>
    </lineage>
</organism>
<dbReference type="InterPro" id="IPR013785">
    <property type="entry name" value="Aldolase_TIM"/>
</dbReference>
<feature type="region of interest" description="Disordered" evidence="1">
    <location>
        <begin position="1"/>
        <end position="20"/>
    </location>
</feature>
<dbReference type="Pfam" id="PF03102">
    <property type="entry name" value="NeuB"/>
    <property type="match status" value="1"/>
</dbReference>
<keyword evidence="4" id="KW-1185">Reference proteome</keyword>
<dbReference type="GO" id="GO:0016051">
    <property type="term" value="P:carbohydrate biosynthetic process"/>
    <property type="evidence" value="ECO:0007669"/>
    <property type="project" value="InterPro"/>
</dbReference>
<dbReference type="OrthoDB" id="9814210at2"/>
<accession>A0A518D277</accession>
<proteinExistence type="predicted"/>
<feature type="domain" description="PseI/NeuA/B-like" evidence="2">
    <location>
        <begin position="94"/>
        <end position="264"/>
    </location>
</feature>
<protein>
    <recommendedName>
        <fullName evidence="2">PseI/NeuA/B-like domain-containing protein</fullName>
    </recommendedName>
</protein>
<dbReference type="Proteomes" id="UP000319342">
    <property type="component" value="Chromosome"/>
</dbReference>
<name>A0A518D277_9BACT</name>
<dbReference type="InterPro" id="IPR013132">
    <property type="entry name" value="PseI/NeuA/B-like_N"/>
</dbReference>
<reference evidence="3 4" key="1">
    <citation type="submission" date="2019-02" db="EMBL/GenBank/DDBJ databases">
        <title>Deep-cultivation of Planctomycetes and their phenomic and genomic characterization uncovers novel biology.</title>
        <authorList>
            <person name="Wiegand S."/>
            <person name="Jogler M."/>
            <person name="Boedeker C."/>
            <person name="Pinto D."/>
            <person name="Vollmers J."/>
            <person name="Rivas-Marin E."/>
            <person name="Kohn T."/>
            <person name="Peeters S.H."/>
            <person name="Heuer A."/>
            <person name="Rast P."/>
            <person name="Oberbeckmann S."/>
            <person name="Bunk B."/>
            <person name="Jeske O."/>
            <person name="Meyerdierks A."/>
            <person name="Storesund J.E."/>
            <person name="Kallscheuer N."/>
            <person name="Luecker S."/>
            <person name="Lage O.M."/>
            <person name="Pohl T."/>
            <person name="Merkel B.J."/>
            <person name="Hornburger P."/>
            <person name="Mueller R.-W."/>
            <person name="Bruemmer F."/>
            <person name="Labrenz M."/>
            <person name="Spormann A.M."/>
            <person name="Op den Camp H."/>
            <person name="Overmann J."/>
            <person name="Amann R."/>
            <person name="Jetten M.S.M."/>
            <person name="Mascher T."/>
            <person name="Medema M.H."/>
            <person name="Devos D.P."/>
            <person name="Kaster A.-K."/>
            <person name="Ovreas L."/>
            <person name="Rohde M."/>
            <person name="Galperin M.Y."/>
            <person name="Jogler C."/>
        </authorList>
    </citation>
    <scope>NUCLEOTIDE SEQUENCE [LARGE SCALE GENOMIC DNA]</scope>
    <source>
        <strain evidence="3 4">Pla163</strain>
    </source>
</reference>
<feature type="compositionally biased region" description="Basic and acidic residues" evidence="1">
    <location>
        <begin position="280"/>
        <end position="289"/>
    </location>
</feature>
<dbReference type="AlphaFoldDB" id="A0A518D277"/>
<evidence type="ECO:0000313" key="4">
    <source>
        <dbReference type="Proteomes" id="UP000319342"/>
    </source>
</evidence>
<evidence type="ECO:0000256" key="1">
    <source>
        <dbReference type="SAM" id="MobiDB-lite"/>
    </source>
</evidence>
<evidence type="ECO:0000259" key="2">
    <source>
        <dbReference type="Pfam" id="PF03102"/>
    </source>
</evidence>
<dbReference type="Gene3D" id="3.20.20.70">
    <property type="entry name" value="Aldolase class I"/>
    <property type="match status" value="1"/>
</dbReference>
<sequence>MDQTRRVDDGRTAGHNGPGALARIAQDGAADTEVPPRWRGSSHWLAEVRALRADSRDRRGARIDAAARAGVSGVHACGSGPGGATLCGASHVDLGSRAAEYGLLYGVVPVGPRQVSLAEPWSDYYLIETRGPLDADLVRELARTGKPVWLRPENSRSGDEAHEGLLAAVDDLVDAGCRRLVTLGTERASGHAASDRIASVGRLRRATGLPSGWSDHAGDAYSIARAHQELGARHFVVRLELEGEGRAGTGLDPSELRALRERLEPAPAAPVWRGRAPSRSRTERNDATGKLEPAAVAAQGT</sequence>
<dbReference type="EMBL" id="CP036290">
    <property type="protein sequence ID" value="QDU85582.1"/>
    <property type="molecule type" value="Genomic_DNA"/>
</dbReference>
<dbReference type="RefSeq" id="WP_145189198.1">
    <property type="nucleotide sequence ID" value="NZ_CP036290.1"/>
</dbReference>
<evidence type="ECO:0000313" key="3">
    <source>
        <dbReference type="EMBL" id="QDU85582.1"/>
    </source>
</evidence>
<feature type="compositionally biased region" description="Basic and acidic residues" evidence="1">
    <location>
        <begin position="1"/>
        <end position="12"/>
    </location>
</feature>
<feature type="region of interest" description="Disordered" evidence="1">
    <location>
        <begin position="262"/>
        <end position="301"/>
    </location>
</feature>
<dbReference type="SUPFAM" id="SSF51569">
    <property type="entry name" value="Aldolase"/>
    <property type="match status" value="1"/>
</dbReference>